<feature type="domain" description="Retrovirus-related Pol polyprotein from transposon TNT 1-94-like beta-barrel" evidence="1">
    <location>
        <begin position="54"/>
        <end position="135"/>
    </location>
</feature>
<dbReference type="InterPro" id="IPR054722">
    <property type="entry name" value="PolX-like_BBD"/>
</dbReference>
<evidence type="ECO:0000313" key="3">
    <source>
        <dbReference type="EMBL" id="TYK01193.1"/>
    </source>
</evidence>
<dbReference type="Pfam" id="PF22936">
    <property type="entry name" value="Pol_BBD"/>
    <property type="match status" value="1"/>
</dbReference>
<comment type="caution">
    <text evidence="3">The sequence shown here is derived from an EMBL/GenBank/DDBJ whole genome shotgun (WGS) entry which is preliminary data.</text>
</comment>
<evidence type="ECO:0000313" key="5">
    <source>
        <dbReference type="Proteomes" id="UP000321947"/>
    </source>
</evidence>
<dbReference type="Proteomes" id="UP000321393">
    <property type="component" value="Unassembled WGS sequence"/>
</dbReference>
<reference evidence="4 5" key="1">
    <citation type="submission" date="2019-08" db="EMBL/GenBank/DDBJ databases">
        <title>Draft genome sequences of two oriental melons (Cucumis melo L. var makuwa).</title>
        <authorList>
            <person name="Kwon S.-Y."/>
        </authorList>
    </citation>
    <scope>NUCLEOTIDE SEQUENCE [LARGE SCALE GENOMIC DNA]</scope>
    <source>
        <strain evidence="5">cv. Chang Bougi</strain>
        <strain evidence="4">cv. SW 3</strain>
        <tissue evidence="3">Leaf</tissue>
    </source>
</reference>
<protein>
    <submittedName>
        <fullName evidence="3">Pol polyprotein</fullName>
    </submittedName>
</protein>
<dbReference type="Proteomes" id="UP000321947">
    <property type="component" value="Unassembled WGS sequence"/>
</dbReference>
<evidence type="ECO:0000313" key="4">
    <source>
        <dbReference type="Proteomes" id="UP000321393"/>
    </source>
</evidence>
<dbReference type="EMBL" id="SSTD01016295">
    <property type="protein sequence ID" value="TYK01193.1"/>
    <property type="molecule type" value="Genomic_DNA"/>
</dbReference>
<evidence type="ECO:0000313" key="2">
    <source>
        <dbReference type="EMBL" id="KAA0062659.1"/>
    </source>
</evidence>
<dbReference type="PANTHER" id="PTHR47592:SF27">
    <property type="entry name" value="OS08G0421700 PROTEIN"/>
    <property type="match status" value="1"/>
</dbReference>
<dbReference type="PANTHER" id="PTHR47592">
    <property type="entry name" value="PBF68 PROTEIN"/>
    <property type="match status" value="1"/>
</dbReference>
<dbReference type="OrthoDB" id="2596766at2759"/>
<dbReference type="EMBL" id="SSTE01004244">
    <property type="protein sequence ID" value="KAA0062659.1"/>
    <property type="molecule type" value="Genomic_DNA"/>
</dbReference>
<dbReference type="AlphaFoldDB" id="A0A5D3BN56"/>
<sequence>MGHQSKDCRKPKTFQKKHAQAHITEVDEVSDGVADIDLCAVILECNMMDNSKEWWVDTGATRHICVNKNLFISYVSVSNGEQLFMGNSSTSKVKGQGKVILKMTPGKELTLNNVLHVPDIRKNLISGSLLSKNGF</sequence>
<evidence type="ECO:0000259" key="1">
    <source>
        <dbReference type="Pfam" id="PF22936"/>
    </source>
</evidence>
<name>A0A5D3BN56_CUCMM</name>
<organism evidence="3 5">
    <name type="scientific">Cucumis melo var. makuwa</name>
    <name type="common">Oriental melon</name>
    <dbReference type="NCBI Taxonomy" id="1194695"/>
    <lineage>
        <taxon>Eukaryota</taxon>
        <taxon>Viridiplantae</taxon>
        <taxon>Streptophyta</taxon>
        <taxon>Embryophyta</taxon>
        <taxon>Tracheophyta</taxon>
        <taxon>Spermatophyta</taxon>
        <taxon>Magnoliopsida</taxon>
        <taxon>eudicotyledons</taxon>
        <taxon>Gunneridae</taxon>
        <taxon>Pentapetalae</taxon>
        <taxon>rosids</taxon>
        <taxon>fabids</taxon>
        <taxon>Cucurbitales</taxon>
        <taxon>Cucurbitaceae</taxon>
        <taxon>Benincaseae</taxon>
        <taxon>Cucumis</taxon>
    </lineage>
</organism>
<accession>A0A5D3BN56</accession>
<proteinExistence type="predicted"/>
<gene>
    <name evidence="3" type="ORF">E5676_scaffold2044G00390</name>
    <name evidence="2" type="ORF">E6C27_scaffold79G001780</name>
</gene>